<dbReference type="GO" id="GO:0016783">
    <property type="term" value="F:sulfurtransferase activity"/>
    <property type="evidence" value="ECO:0007669"/>
    <property type="project" value="InterPro"/>
</dbReference>
<proteinExistence type="inferred from homology"/>
<keyword evidence="5" id="KW-0819">tRNA processing</keyword>
<dbReference type="Proteomes" id="UP000294364">
    <property type="component" value="Chromosome"/>
</dbReference>
<dbReference type="EMBL" id="LR217698">
    <property type="protein sequence ID" value="VFP78619.1"/>
    <property type="molecule type" value="Genomic_DNA"/>
</dbReference>
<dbReference type="OrthoDB" id="9787483at2"/>
<dbReference type="NCBIfam" id="TIGR03012">
    <property type="entry name" value="sulf_tusD_dsrE"/>
    <property type="match status" value="1"/>
</dbReference>
<gene>
    <name evidence="6" type="primary">tusD</name>
    <name evidence="6" type="ORF">ERCICURT3053_244</name>
</gene>
<evidence type="ECO:0000256" key="4">
    <source>
        <dbReference type="ARBA" id="ARBA00022679"/>
    </source>
</evidence>
<keyword evidence="4 6" id="KW-0808">Transferase</keyword>
<evidence type="ECO:0000313" key="6">
    <source>
        <dbReference type="EMBL" id="VFP78619.1"/>
    </source>
</evidence>
<dbReference type="AlphaFoldDB" id="A0A451CZ37"/>
<accession>A0A451CZ37</accession>
<dbReference type="InterPro" id="IPR003787">
    <property type="entry name" value="Sulphur_relay_DsrE/F-like"/>
</dbReference>
<dbReference type="PANTHER" id="PTHR34874:SF3">
    <property type="entry name" value="SULFURTRANSFERASE TUSD"/>
    <property type="match status" value="1"/>
</dbReference>
<dbReference type="RefSeq" id="WP_157991939.1">
    <property type="nucleotide sequence ID" value="NZ_LR217698.1"/>
</dbReference>
<organism evidence="6 7">
    <name type="scientific">Candidatus Erwinia haradaeae</name>
    <dbReference type="NCBI Taxonomy" id="1922217"/>
    <lineage>
        <taxon>Bacteria</taxon>
        <taxon>Pseudomonadati</taxon>
        <taxon>Pseudomonadota</taxon>
        <taxon>Gammaproteobacteria</taxon>
        <taxon>Enterobacterales</taxon>
        <taxon>Erwiniaceae</taxon>
        <taxon>Erwinia</taxon>
    </lineage>
</organism>
<evidence type="ECO:0000256" key="3">
    <source>
        <dbReference type="ARBA" id="ARBA00022490"/>
    </source>
</evidence>
<dbReference type="EC" id="2.8.1.-" evidence="6"/>
<comment type="subcellular location">
    <subcellularLocation>
        <location evidence="1">Cytoplasm</location>
    </subcellularLocation>
</comment>
<sequence>MRFCLMVTGPAYGTQRSSTAWLFASELIEQLHTITSIFFYCEGVLNASVLNCPSNDEVHLTRYWQKLSKQHGVILNVCISAALRRGVCGQQEAENLHLLSSNLASGFRLSGLGELAEALLNCDRVVQF</sequence>
<dbReference type="InterPro" id="IPR017463">
    <property type="entry name" value="Sulphur_relay_TusD/DsrE"/>
</dbReference>
<dbReference type="Gene3D" id="3.40.1260.10">
    <property type="entry name" value="DsrEFH-like"/>
    <property type="match status" value="1"/>
</dbReference>
<evidence type="ECO:0000256" key="5">
    <source>
        <dbReference type="ARBA" id="ARBA00022694"/>
    </source>
</evidence>
<dbReference type="PANTHER" id="PTHR34874">
    <property type="entry name" value="PROTEIN YCHN"/>
    <property type="match status" value="1"/>
</dbReference>
<dbReference type="GO" id="GO:1990228">
    <property type="term" value="C:sulfurtransferase complex"/>
    <property type="evidence" value="ECO:0007669"/>
    <property type="project" value="TreeGrafter"/>
</dbReference>
<protein>
    <submittedName>
        <fullName evidence="6">Sulfurtransferase TusD</fullName>
        <ecNumber evidence="6">2.8.1.-</ecNumber>
    </submittedName>
</protein>
<dbReference type="FunFam" id="3.40.1260.10:FF:000001">
    <property type="entry name" value="Sulfurtransferase TusD"/>
    <property type="match status" value="1"/>
</dbReference>
<evidence type="ECO:0000256" key="1">
    <source>
        <dbReference type="ARBA" id="ARBA00004496"/>
    </source>
</evidence>
<dbReference type="Pfam" id="PF02635">
    <property type="entry name" value="DsrE"/>
    <property type="match status" value="1"/>
</dbReference>
<dbReference type="InterPro" id="IPR027396">
    <property type="entry name" value="DsrEFH-like"/>
</dbReference>
<reference evidence="6 7" key="1">
    <citation type="submission" date="2019-02" db="EMBL/GenBank/DDBJ databases">
        <authorList>
            <person name="Manzano-Marin A."/>
            <person name="Manzano-Marin A."/>
        </authorList>
    </citation>
    <scope>NUCLEOTIDE SEQUENCE [LARGE SCALE GENOMIC DNA]</scope>
    <source>
        <strain evidence="6 7">ErCicurtihirsuta</strain>
    </source>
</reference>
<comment type="similarity">
    <text evidence="2">Belongs to the DsrE/TusD family.</text>
</comment>
<dbReference type="GO" id="GO:0097163">
    <property type="term" value="F:sulfur carrier activity"/>
    <property type="evidence" value="ECO:0007669"/>
    <property type="project" value="TreeGrafter"/>
</dbReference>
<evidence type="ECO:0000313" key="7">
    <source>
        <dbReference type="Proteomes" id="UP000294364"/>
    </source>
</evidence>
<dbReference type="GO" id="GO:0002143">
    <property type="term" value="P:tRNA wobble position uridine thiolation"/>
    <property type="evidence" value="ECO:0007669"/>
    <property type="project" value="TreeGrafter"/>
</dbReference>
<evidence type="ECO:0000256" key="2">
    <source>
        <dbReference type="ARBA" id="ARBA00007067"/>
    </source>
</evidence>
<dbReference type="SUPFAM" id="SSF75169">
    <property type="entry name" value="DsrEFH-like"/>
    <property type="match status" value="1"/>
</dbReference>
<keyword evidence="3" id="KW-0963">Cytoplasm</keyword>
<dbReference type="NCBIfam" id="NF001237">
    <property type="entry name" value="PRK00207.1"/>
    <property type="match status" value="1"/>
</dbReference>
<name>A0A451CZ37_9GAMM</name>